<comment type="caution">
    <text evidence="1">The sequence shown here is derived from an EMBL/GenBank/DDBJ whole genome shotgun (WGS) entry which is preliminary data.</text>
</comment>
<evidence type="ECO:0000313" key="1">
    <source>
        <dbReference type="EMBL" id="RMB08787.1"/>
    </source>
</evidence>
<name>A0A3M0CJ35_9PROT</name>
<dbReference type="InterPro" id="IPR007060">
    <property type="entry name" value="FtsL/DivIC"/>
</dbReference>
<sequence length="112" mass="12611">MIRHMKQINKICRKASGAGLTGVWILLIIYFANHAFSGEYSLARYNQLRAEESRLVPVANTVAAEKARIEARIALMGPSVTDPDMLEEQVRRQLGFAHADEVVMFLDDVHLD</sequence>
<dbReference type="OrthoDB" id="9815600at2"/>
<dbReference type="InParanoid" id="A0A3M0CJ35"/>
<dbReference type="EMBL" id="REFR01000010">
    <property type="protein sequence ID" value="RMB08787.1"/>
    <property type="molecule type" value="Genomic_DNA"/>
</dbReference>
<dbReference type="AlphaFoldDB" id="A0A3M0CJ35"/>
<evidence type="ECO:0000313" key="2">
    <source>
        <dbReference type="Proteomes" id="UP000271227"/>
    </source>
</evidence>
<protein>
    <submittedName>
        <fullName evidence="1">Cell division protein FtsB</fullName>
    </submittedName>
</protein>
<dbReference type="Pfam" id="PF04977">
    <property type="entry name" value="DivIC"/>
    <property type="match status" value="1"/>
</dbReference>
<proteinExistence type="predicted"/>
<dbReference type="Proteomes" id="UP000271227">
    <property type="component" value="Unassembled WGS sequence"/>
</dbReference>
<keyword evidence="1" id="KW-0131">Cell cycle</keyword>
<gene>
    <name evidence="1" type="ORF">BXY39_1428</name>
</gene>
<reference evidence="1 2" key="1">
    <citation type="submission" date="2018-10" db="EMBL/GenBank/DDBJ databases">
        <title>Genomic Encyclopedia of Archaeal and Bacterial Type Strains, Phase II (KMG-II): from individual species to whole genera.</title>
        <authorList>
            <person name="Goeker M."/>
        </authorList>
    </citation>
    <scope>NUCLEOTIDE SEQUENCE [LARGE SCALE GENOMIC DNA]</scope>
    <source>
        <strain evidence="1 2">DSM 25217</strain>
    </source>
</reference>
<organism evidence="1 2">
    <name type="scientific">Eilatimonas milleporae</name>
    <dbReference type="NCBI Taxonomy" id="911205"/>
    <lineage>
        <taxon>Bacteria</taxon>
        <taxon>Pseudomonadati</taxon>
        <taxon>Pseudomonadota</taxon>
        <taxon>Alphaproteobacteria</taxon>
        <taxon>Kordiimonadales</taxon>
        <taxon>Kordiimonadaceae</taxon>
        <taxon>Eilatimonas</taxon>
    </lineage>
</organism>
<keyword evidence="1" id="KW-0132">Cell division</keyword>
<keyword evidence="2" id="KW-1185">Reference proteome</keyword>
<dbReference type="GO" id="GO:0051301">
    <property type="term" value="P:cell division"/>
    <property type="evidence" value="ECO:0007669"/>
    <property type="project" value="UniProtKB-KW"/>
</dbReference>
<accession>A0A3M0CJ35</accession>